<keyword evidence="2 3" id="KW-0418">Kinase</keyword>
<evidence type="ECO:0000256" key="2">
    <source>
        <dbReference type="PIRNR" id="PIRNR006221"/>
    </source>
</evidence>
<evidence type="ECO:0000313" key="3">
    <source>
        <dbReference type="EMBL" id="SIT14460.1"/>
    </source>
</evidence>
<dbReference type="AlphaFoldDB" id="A0A1N7PV89"/>
<gene>
    <name evidence="3" type="ORF">SAMN05421686_11193</name>
</gene>
<keyword evidence="2" id="KW-0808">Transferase</keyword>
<accession>A0A1N7PV89</accession>
<dbReference type="EMBL" id="FTOH01000011">
    <property type="protein sequence ID" value="SIT14460.1"/>
    <property type="molecule type" value="Genomic_DNA"/>
</dbReference>
<dbReference type="InterPro" id="IPR016477">
    <property type="entry name" value="Fructo-/Ketosamine-3-kinase"/>
</dbReference>
<dbReference type="Gene3D" id="3.30.200.20">
    <property type="entry name" value="Phosphorylase Kinase, domain 1"/>
    <property type="match status" value="1"/>
</dbReference>
<dbReference type="OrthoDB" id="5291879at2"/>
<dbReference type="RefSeq" id="WP_076517637.1">
    <property type="nucleotide sequence ID" value="NZ_FTOH01000011.1"/>
</dbReference>
<proteinExistence type="inferred from homology"/>
<protein>
    <submittedName>
        <fullName evidence="3">Fructosamine-3-kinase</fullName>
    </submittedName>
</protein>
<evidence type="ECO:0000256" key="1">
    <source>
        <dbReference type="ARBA" id="ARBA00009460"/>
    </source>
</evidence>
<evidence type="ECO:0000313" key="4">
    <source>
        <dbReference type="Proteomes" id="UP000185639"/>
    </source>
</evidence>
<dbReference type="InterPro" id="IPR011009">
    <property type="entry name" value="Kinase-like_dom_sf"/>
</dbReference>
<dbReference type="GO" id="GO:0016301">
    <property type="term" value="F:kinase activity"/>
    <property type="evidence" value="ECO:0007669"/>
    <property type="project" value="UniProtKB-UniRule"/>
</dbReference>
<dbReference type="Pfam" id="PF03881">
    <property type="entry name" value="Fructosamin_kin"/>
    <property type="match status" value="1"/>
</dbReference>
<name>A0A1N7PV89_9GAMM</name>
<keyword evidence="4" id="KW-1185">Reference proteome</keyword>
<dbReference type="PANTHER" id="PTHR12149:SF8">
    <property type="entry name" value="PROTEIN-RIBULOSAMINE 3-KINASE"/>
    <property type="match status" value="1"/>
</dbReference>
<organism evidence="3 4">
    <name type="scientific">Thalassolituus maritimus</name>
    <dbReference type="NCBI Taxonomy" id="484498"/>
    <lineage>
        <taxon>Bacteria</taxon>
        <taxon>Pseudomonadati</taxon>
        <taxon>Pseudomonadota</taxon>
        <taxon>Gammaproteobacteria</taxon>
        <taxon>Oceanospirillales</taxon>
        <taxon>Oceanospirillaceae</taxon>
        <taxon>Thalassolituus</taxon>
    </lineage>
</organism>
<reference evidence="4" key="1">
    <citation type="submission" date="2017-01" db="EMBL/GenBank/DDBJ databases">
        <authorList>
            <person name="Varghese N."/>
            <person name="Submissions S."/>
        </authorList>
    </citation>
    <scope>NUCLEOTIDE SEQUENCE [LARGE SCALE GENOMIC DNA]</scope>
    <source>
        <strain evidence="4">DSM 24913</strain>
    </source>
</reference>
<dbReference type="PANTHER" id="PTHR12149">
    <property type="entry name" value="FRUCTOSAMINE 3 KINASE-RELATED PROTEIN"/>
    <property type="match status" value="1"/>
</dbReference>
<dbReference type="Gene3D" id="3.90.1200.10">
    <property type="match status" value="1"/>
</dbReference>
<comment type="similarity">
    <text evidence="1 2">Belongs to the fructosamine kinase family.</text>
</comment>
<sequence length="305" mass="34085">MPLPQTASRSNPEYTLTRLLADAIDQRKLPVGACDILNYCQHLNNSKQQQFVIHTEAGDFFLKMQPASELASDQFAAEVSGLLEIARTQAVRTAVPYATGEVDGHSYILLSHLPLAVHGDWQQAGIELANLHGNLSDQGYGYSKTTYCGPTPLNNSWRSNWSDFFVEQRLEPLVRELASHGDVFTSADRVLHACSNALKDHQPDASLLHGDLWSGNIGFIPDSRGSLPVIYDPACYYGDAEADLAMTELFGRFPDAFYKGYQSVCKIEEGYEERRGIYQLFHLLNHAVLFGGHYVTQSRDLMRRL</sequence>
<dbReference type="PIRSF" id="PIRSF006221">
    <property type="entry name" value="Ketosamine-3-kinase"/>
    <property type="match status" value="1"/>
</dbReference>
<dbReference type="Proteomes" id="UP000185639">
    <property type="component" value="Unassembled WGS sequence"/>
</dbReference>
<dbReference type="STRING" id="484498.SAMN05421686_11193"/>
<dbReference type="SUPFAM" id="SSF56112">
    <property type="entry name" value="Protein kinase-like (PK-like)"/>
    <property type="match status" value="1"/>
</dbReference>